<proteinExistence type="predicted"/>
<dbReference type="SUPFAM" id="SSF51905">
    <property type="entry name" value="FAD/NAD(P)-binding domain"/>
    <property type="match status" value="1"/>
</dbReference>
<sequence length="594" mass="64843">MAQSIERLVAPPPTAQGVATTWLREFGAALGASDPDAVARTFMSDGWLRDSLTFTWDNRALHGRAKIASFLTDTLPFNPVSNVALDNDPFFTPTHRAAPHATVEFGFRYETPVAWGRGYARLVQGAAGRWDALTVGMIVSDLKGHEEPVDGADWEAEAQKRTWGQLQEDVEAQIASNPTVLVVGGGQSGLQVAARFKQMGIPTLLIERNARIGDNWRQRYDSLALHTPREHHQLLYAPFPSNWPLYTPRDKLADWLEGYAKNQDLAVWTGTSILGRPTYDANAGRWRVTVERGGARVVLVPAHIVMATGVLGAPHVPAFAHRERFRGTVLHTTAYMRAAPFAGRRVIVVGAGNTAIDVCQDLVHARAAAVTMVQRSATCVVSRSNVLKHLHAKWAPGVPVGVCDLKNAATPVGFVRQELIKHQAEQWAEEEELHAKLRGSGLKLTLGADGQGQASLVYERLGGFWQDKGAADLIASGQIRIKQGVQPVAYSEDGLMFEDGSTLPADVIILATGYHNIRETNKQIFGPEVASSISEVHGLDAEGEVRGTCRPTGHPGLWFAGGDFYHSRFMSKQLGILIKANELGLTARRTRCYL</sequence>
<evidence type="ECO:0000313" key="5">
    <source>
        <dbReference type="Proteomes" id="UP000703269"/>
    </source>
</evidence>
<protein>
    <submittedName>
        <fullName evidence="4">NAD(P)/FAD-dependent oxidoreductase</fullName>
    </submittedName>
</protein>
<evidence type="ECO:0000313" key="4">
    <source>
        <dbReference type="EMBL" id="GJE91639.1"/>
    </source>
</evidence>
<keyword evidence="2" id="KW-0274">FAD</keyword>
<comment type="caution">
    <text evidence="4">The sequence shown here is derived from an EMBL/GenBank/DDBJ whole genome shotgun (WGS) entry which is preliminary data.</text>
</comment>
<evidence type="ECO:0000256" key="1">
    <source>
        <dbReference type="ARBA" id="ARBA00022630"/>
    </source>
</evidence>
<organism evidence="4 5">
    <name type="scientific">Phanerochaete sordida</name>
    <dbReference type="NCBI Taxonomy" id="48140"/>
    <lineage>
        <taxon>Eukaryota</taxon>
        <taxon>Fungi</taxon>
        <taxon>Dikarya</taxon>
        <taxon>Basidiomycota</taxon>
        <taxon>Agaricomycotina</taxon>
        <taxon>Agaricomycetes</taxon>
        <taxon>Polyporales</taxon>
        <taxon>Phanerochaetaceae</taxon>
        <taxon>Phanerochaete</taxon>
    </lineage>
</organism>
<evidence type="ECO:0000256" key="3">
    <source>
        <dbReference type="ARBA" id="ARBA00023002"/>
    </source>
</evidence>
<dbReference type="InterPro" id="IPR020946">
    <property type="entry name" value="Flavin_mOase-like"/>
</dbReference>
<dbReference type="InterPro" id="IPR032710">
    <property type="entry name" value="NTF2-like_dom_sf"/>
</dbReference>
<dbReference type="EMBL" id="BPQB01000022">
    <property type="protein sequence ID" value="GJE91639.1"/>
    <property type="molecule type" value="Genomic_DNA"/>
</dbReference>
<dbReference type="PRINTS" id="PR00419">
    <property type="entry name" value="ADXRDTASE"/>
</dbReference>
<dbReference type="PANTHER" id="PTHR43539:SF68">
    <property type="entry name" value="FLAVIN-BINDING MONOOXYGENASE-LIKE PROTEIN (AFU_ORTHOLOGUE AFUA_4G09220)"/>
    <property type="match status" value="1"/>
</dbReference>
<dbReference type="Proteomes" id="UP000703269">
    <property type="component" value="Unassembled WGS sequence"/>
</dbReference>
<dbReference type="Pfam" id="PF00743">
    <property type="entry name" value="FMO-like"/>
    <property type="match status" value="1"/>
</dbReference>
<keyword evidence="3" id="KW-0560">Oxidoreductase</keyword>
<name>A0A9P3GD55_9APHY</name>
<dbReference type="Gene3D" id="3.50.50.60">
    <property type="entry name" value="FAD/NAD(P)-binding domain"/>
    <property type="match status" value="1"/>
</dbReference>
<dbReference type="SUPFAM" id="SSF54427">
    <property type="entry name" value="NTF2-like"/>
    <property type="match status" value="1"/>
</dbReference>
<dbReference type="InterPro" id="IPR050982">
    <property type="entry name" value="Auxin_biosynth/cation_transpt"/>
</dbReference>
<reference evidence="4 5" key="1">
    <citation type="submission" date="2021-08" db="EMBL/GenBank/DDBJ databases">
        <title>Draft Genome Sequence of Phanerochaete sordida strain YK-624.</title>
        <authorList>
            <person name="Mori T."/>
            <person name="Dohra H."/>
            <person name="Suzuki T."/>
            <person name="Kawagishi H."/>
            <person name="Hirai H."/>
        </authorList>
    </citation>
    <scope>NUCLEOTIDE SEQUENCE [LARGE SCALE GENOMIC DNA]</scope>
    <source>
        <strain evidence="4 5">YK-624</strain>
    </source>
</reference>
<dbReference type="Gene3D" id="3.10.450.50">
    <property type="match status" value="1"/>
</dbReference>
<dbReference type="InterPro" id="IPR036188">
    <property type="entry name" value="FAD/NAD-bd_sf"/>
</dbReference>
<dbReference type="GO" id="GO:0050660">
    <property type="term" value="F:flavin adenine dinucleotide binding"/>
    <property type="evidence" value="ECO:0007669"/>
    <property type="project" value="InterPro"/>
</dbReference>
<gene>
    <name evidence="4" type="ORF">PsYK624_077890</name>
</gene>
<keyword evidence="5" id="KW-1185">Reference proteome</keyword>
<evidence type="ECO:0000256" key="2">
    <source>
        <dbReference type="ARBA" id="ARBA00022827"/>
    </source>
</evidence>
<dbReference type="GO" id="GO:0050661">
    <property type="term" value="F:NADP binding"/>
    <property type="evidence" value="ECO:0007669"/>
    <property type="project" value="InterPro"/>
</dbReference>
<dbReference type="PANTHER" id="PTHR43539">
    <property type="entry name" value="FLAVIN-BINDING MONOOXYGENASE-LIKE PROTEIN (AFU_ORTHOLOGUE AFUA_4G09220)"/>
    <property type="match status" value="1"/>
</dbReference>
<accession>A0A9P3GD55</accession>
<keyword evidence="1" id="KW-0285">Flavoprotein</keyword>
<dbReference type="GO" id="GO:0004499">
    <property type="term" value="F:N,N-dimethylaniline monooxygenase activity"/>
    <property type="evidence" value="ECO:0007669"/>
    <property type="project" value="InterPro"/>
</dbReference>
<dbReference type="AlphaFoldDB" id="A0A9P3GD55"/>
<dbReference type="OrthoDB" id="74360at2759"/>